<dbReference type="Proteomes" id="UP000518752">
    <property type="component" value="Unassembled WGS sequence"/>
</dbReference>
<organism evidence="3 4">
    <name type="scientific">Collybiopsis confluens</name>
    <dbReference type="NCBI Taxonomy" id="2823264"/>
    <lineage>
        <taxon>Eukaryota</taxon>
        <taxon>Fungi</taxon>
        <taxon>Dikarya</taxon>
        <taxon>Basidiomycota</taxon>
        <taxon>Agaricomycotina</taxon>
        <taxon>Agaricomycetes</taxon>
        <taxon>Agaricomycetidae</taxon>
        <taxon>Agaricales</taxon>
        <taxon>Marasmiineae</taxon>
        <taxon>Omphalotaceae</taxon>
        <taxon>Collybiopsis</taxon>
    </lineage>
</organism>
<evidence type="ECO:0000256" key="1">
    <source>
        <dbReference type="SAM" id="MobiDB-lite"/>
    </source>
</evidence>
<evidence type="ECO:0000256" key="2">
    <source>
        <dbReference type="SAM" id="Phobius"/>
    </source>
</evidence>
<feature type="transmembrane region" description="Helical" evidence="2">
    <location>
        <begin position="436"/>
        <end position="454"/>
    </location>
</feature>
<feature type="region of interest" description="Disordered" evidence="1">
    <location>
        <begin position="476"/>
        <end position="528"/>
    </location>
</feature>
<keyword evidence="4" id="KW-1185">Reference proteome</keyword>
<feature type="transmembrane region" description="Helical" evidence="2">
    <location>
        <begin position="28"/>
        <end position="46"/>
    </location>
</feature>
<evidence type="ECO:0000313" key="4">
    <source>
        <dbReference type="Proteomes" id="UP000518752"/>
    </source>
</evidence>
<feature type="transmembrane region" description="Helical" evidence="2">
    <location>
        <begin position="144"/>
        <end position="165"/>
    </location>
</feature>
<keyword evidence="2" id="KW-1133">Transmembrane helix</keyword>
<protein>
    <submittedName>
        <fullName evidence="3">Uncharacterized protein</fullName>
    </submittedName>
</protein>
<dbReference type="OrthoDB" id="3174319at2759"/>
<dbReference type="AlphaFoldDB" id="A0A8H5MCQ5"/>
<feature type="compositionally biased region" description="Low complexity" evidence="1">
    <location>
        <begin position="482"/>
        <end position="494"/>
    </location>
</feature>
<keyword evidence="2" id="KW-0812">Transmembrane</keyword>
<proteinExistence type="predicted"/>
<keyword evidence="2" id="KW-0472">Membrane</keyword>
<feature type="transmembrane region" description="Helical" evidence="2">
    <location>
        <begin position="312"/>
        <end position="334"/>
    </location>
</feature>
<sequence>MSSSQDPQSSQVLPYDGYYCFQSTLTPLMFEILFYGIYTVIFGLYIYLEARQRGRNRFYQICLLILYILGSTTLALSISNLRPTGLVCFSGWPKSSSPNLFREETFLSERLTLAAQGIYAAANTIAETLILYRCYIIWGSRKRIVAGPIILCVINTGGMIAAVVFQQTSLSKQRITQSGKTFVATTDDPLSAAGLSLYLAFMVTNFFSNLLLTGLIGARMEAALPFVPNFGMIAVNKALGLSISYFRTASLLCISEATFLDLDGVFAISLDLFAHSQRLAIAVESIYVAANTVADALILYRCYVVWMSRKWIIVGPIILCAINTGGAIASVVFHQKTITFQEIFAHEKFNVAGFSLFEAFMGINLISNLILTGLIGRLWWIARAARKTLVYDKSDKKGSSAIAMILESGLLYPLALIPTLVMRMTYDSLVLSPEPLLTIIVALAPTLIIVRVNLQISTTSEATAITIDHAIQSQAELEEQSSSDTHSPSQSSNSLQLIPLRRQQEPWQKTQSKLERNVRVGGTGRRAK</sequence>
<evidence type="ECO:0000313" key="3">
    <source>
        <dbReference type="EMBL" id="KAF5389167.1"/>
    </source>
</evidence>
<feature type="transmembrane region" description="Helical" evidence="2">
    <location>
        <begin position="401"/>
        <end position="424"/>
    </location>
</feature>
<dbReference type="EMBL" id="JAACJN010000024">
    <property type="protein sequence ID" value="KAF5389167.1"/>
    <property type="molecule type" value="Genomic_DNA"/>
</dbReference>
<accession>A0A8H5MCQ5</accession>
<reference evidence="3 4" key="1">
    <citation type="journal article" date="2020" name="ISME J.">
        <title>Uncovering the hidden diversity of litter-decomposition mechanisms in mushroom-forming fungi.</title>
        <authorList>
            <person name="Floudas D."/>
            <person name="Bentzer J."/>
            <person name="Ahren D."/>
            <person name="Johansson T."/>
            <person name="Persson P."/>
            <person name="Tunlid A."/>
        </authorList>
    </citation>
    <scope>NUCLEOTIDE SEQUENCE [LARGE SCALE GENOMIC DNA]</scope>
    <source>
        <strain evidence="3 4">CBS 406.79</strain>
    </source>
</reference>
<feature type="transmembrane region" description="Helical" evidence="2">
    <location>
        <begin position="195"/>
        <end position="217"/>
    </location>
</feature>
<feature type="transmembrane region" description="Helical" evidence="2">
    <location>
        <begin position="113"/>
        <end position="132"/>
    </location>
</feature>
<feature type="transmembrane region" description="Helical" evidence="2">
    <location>
        <begin position="354"/>
        <end position="380"/>
    </location>
</feature>
<comment type="caution">
    <text evidence="3">The sequence shown here is derived from an EMBL/GenBank/DDBJ whole genome shotgun (WGS) entry which is preliminary data.</text>
</comment>
<gene>
    <name evidence="3" type="ORF">D9757_004979</name>
</gene>
<feature type="transmembrane region" description="Helical" evidence="2">
    <location>
        <begin position="58"/>
        <end position="78"/>
    </location>
</feature>
<name>A0A8H5MCQ5_9AGAR</name>